<dbReference type="RefSeq" id="XP_013331209.1">
    <property type="nucleotide sequence ID" value="XM_013475755.1"/>
</dbReference>
<reference evidence="2 3" key="1">
    <citation type="submission" date="2015-04" db="EMBL/GenBank/DDBJ databases">
        <authorList>
            <person name="Heijne W.H."/>
            <person name="Fedorova N.D."/>
            <person name="Nierman W.C."/>
            <person name="Vollebregt A.W."/>
            <person name="Zhao Z."/>
            <person name="Wu L."/>
            <person name="Kumar M."/>
            <person name="Stam H."/>
            <person name="van den Berg M.A."/>
            <person name="Pel H.J."/>
        </authorList>
    </citation>
    <scope>NUCLEOTIDE SEQUENCE [LARGE SCALE GENOMIC DNA]</scope>
    <source>
        <strain evidence="2 3">CBS 393.64</strain>
    </source>
</reference>
<proteinExistence type="predicted"/>
<accession>A0A0F4Z251</accession>
<feature type="non-terminal residue" evidence="2">
    <location>
        <position position="407"/>
    </location>
</feature>
<evidence type="ECO:0000313" key="3">
    <source>
        <dbReference type="Proteomes" id="UP000053958"/>
    </source>
</evidence>
<gene>
    <name evidence="2" type="ORF">T310_1385</name>
</gene>
<sequence length="407" mass="46454">MPHMDYAVELGQDRCHDIVMTKYRESCTIDEATGCWFFKGSRNTDGYGQVFAKKSSRAGLGLKLSLGPCYYVSLFFSPLMPSKIRDKRKAIMFQSNSTRYSWCQFDYGRPKKPINATTADLEYKTPVIRPEIFSRLPVRSRTFSLQNRHSVIDNASNALHSEAGQRLLTLSREECLFTWSARHLLGQSASDGDLRDKLFQFTLSPEHRIPTITCGHSDGHLESNPRMAISNSFFLDVLSSTQSWLTSKVQNPGSKVYLAKYAEHVDEMQKARRTNSFRNRARIEAGVTTGQERPDDSGLRSRNVSWQKPNKKKEKRKERRVYVRWLEEMAGMTEAVNWNSFHMLAERASVLSIQNRDPSKVDSLQHDTEDIQFLRVYLAMGRDTRPGSFQQIVGISIPGLVAACIDD</sequence>
<dbReference type="EMBL" id="LASV01000057">
    <property type="protein sequence ID" value="KKA24597.1"/>
    <property type="molecule type" value="Genomic_DNA"/>
</dbReference>
<comment type="caution">
    <text evidence="2">The sequence shown here is derived from an EMBL/GenBank/DDBJ whole genome shotgun (WGS) entry which is preliminary data.</text>
</comment>
<evidence type="ECO:0000313" key="2">
    <source>
        <dbReference type="EMBL" id="KKA24597.1"/>
    </source>
</evidence>
<organism evidence="2 3">
    <name type="scientific">Rasamsonia emersonii (strain ATCC 16479 / CBS 393.64 / IMI 116815)</name>
    <dbReference type="NCBI Taxonomy" id="1408163"/>
    <lineage>
        <taxon>Eukaryota</taxon>
        <taxon>Fungi</taxon>
        <taxon>Dikarya</taxon>
        <taxon>Ascomycota</taxon>
        <taxon>Pezizomycotina</taxon>
        <taxon>Eurotiomycetes</taxon>
        <taxon>Eurotiomycetidae</taxon>
        <taxon>Eurotiales</taxon>
        <taxon>Trichocomaceae</taxon>
        <taxon>Rasamsonia</taxon>
    </lineage>
</organism>
<feature type="region of interest" description="Disordered" evidence="1">
    <location>
        <begin position="272"/>
        <end position="313"/>
    </location>
</feature>
<name>A0A0F4Z251_RASE3</name>
<dbReference type="Proteomes" id="UP000053958">
    <property type="component" value="Unassembled WGS sequence"/>
</dbReference>
<protein>
    <submittedName>
        <fullName evidence="2">Uncharacterized protein</fullName>
    </submittedName>
</protein>
<evidence type="ECO:0000256" key="1">
    <source>
        <dbReference type="SAM" id="MobiDB-lite"/>
    </source>
</evidence>
<dbReference type="GeneID" id="25313736"/>
<keyword evidence="3" id="KW-1185">Reference proteome</keyword>
<dbReference type="AlphaFoldDB" id="A0A0F4Z251"/>